<dbReference type="EMBL" id="SRLO01001207">
    <property type="protein sequence ID" value="TNN40227.1"/>
    <property type="molecule type" value="Genomic_DNA"/>
</dbReference>
<dbReference type="Proteomes" id="UP000314294">
    <property type="component" value="Unassembled WGS sequence"/>
</dbReference>
<evidence type="ECO:0000313" key="3">
    <source>
        <dbReference type="Proteomes" id="UP000314294"/>
    </source>
</evidence>
<reference evidence="2 3" key="1">
    <citation type="submission" date="2019-03" db="EMBL/GenBank/DDBJ databases">
        <title>First draft genome of Liparis tanakae, snailfish: a comprehensive survey of snailfish specific genes.</title>
        <authorList>
            <person name="Kim W."/>
            <person name="Song I."/>
            <person name="Jeong J.-H."/>
            <person name="Kim D."/>
            <person name="Kim S."/>
            <person name="Ryu S."/>
            <person name="Song J.Y."/>
            <person name="Lee S.K."/>
        </authorList>
    </citation>
    <scope>NUCLEOTIDE SEQUENCE [LARGE SCALE GENOMIC DNA]</scope>
    <source>
        <tissue evidence="2">Muscle</tissue>
    </source>
</reference>
<sequence length="127" mass="14309">MRPLLGRSPSGRQRSRPDRSNRDHPAESVRMRLGFDEDVNTVALSNASYRSLSSVTLRRSGNRLHVYVLGADPRRAERVAVFAVLYLMNALHCVHVADSLDYFQDLDQVLQSSLPFTQGSQPRGSQR</sequence>
<feature type="compositionally biased region" description="Low complexity" evidence="1">
    <location>
        <begin position="1"/>
        <end position="12"/>
    </location>
</feature>
<proteinExistence type="predicted"/>
<keyword evidence="3" id="KW-1185">Reference proteome</keyword>
<accession>A0A4Z2FG96</accession>
<comment type="caution">
    <text evidence="2">The sequence shown here is derived from an EMBL/GenBank/DDBJ whole genome shotgun (WGS) entry which is preliminary data.</text>
</comment>
<name>A0A4Z2FG96_9TELE</name>
<protein>
    <submittedName>
        <fullName evidence="2">Uncharacterized protein</fullName>
    </submittedName>
</protein>
<gene>
    <name evidence="2" type="ORF">EYF80_049601</name>
</gene>
<dbReference type="AlphaFoldDB" id="A0A4Z2FG96"/>
<evidence type="ECO:0000313" key="2">
    <source>
        <dbReference type="EMBL" id="TNN40227.1"/>
    </source>
</evidence>
<feature type="compositionally biased region" description="Basic and acidic residues" evidence="1">
    <location>
        <begin position="15"/>
        <end position="29"/>
    </location>
</feature>
<organism evidence="2 3">
    <name type="scientific">Liparis tanakae</name>
    <name type="common">Tanaka's snailfish</name>
    <dbReference type="NCBI Taxonomy" id="230148"/>
    <lineage>
        <taxon>Eukaryota</taxon>
        <taxon>Metazoa</taxon>
        <taxon>Chordata</taxon>
        <taxon>Craniata</taxon>
        <taxon>Vertebrata</taxon>
        <taxon>Euteleostomi</taxon>
        <taxon>Actinopterygii</taxon>
        <taxon>Neopterygii</taxon>
        <taxon>Teleostei</taxon>
        <taxon>Neoteleostei</taxon>
        <taxon>Acanthomorphata</taxon>
        <taxon>Eupercaria</taxon>
        <taxon>Perciformes</taxon>
        <taxon>Cottioidei</taxon>
        <taxon>Cottales</taxon>
        <taxon>Liparidae</taxon>
        <taxon>Liparis</taxon>
    </lineage>
</organism>
<evidence type="ECO:0000256" key="1">
    <source>
        <dbReference type="SAM" id="MobiDB-lite"/>
    </source>
</evidence>
<feature type="region of interest" description="Disordered" evidence="1">
    <location>
        <begin position="1"/>
        <end position="29"/>
    </location>
</feature>